<dbReference type="PANTHER" id="PTHR32479">
    <property type="entry name" value="GLYCOLATE OXIDASE IRON-SULFUR SUBUNIT"/>
    <property type="match status" value="1"/>
</dbReference>
<dbReference type="Gene3D" id="1.10.1060.10">
    <property type="entry name" value="Alpha-helical ferredoxin"/>
    <property type="match status" value="1"/>
</dbReference>
<dbReference type="GO" id="GO:0051539">
    <property type="term" value="F:4 iron, 4 sulfur cluster binding"/>
    <property type="evidence" value="ECO:0007669"/>
    <property type="project" value="UniProtKB-UniRule"/>
</dbReference>
<dbReference type="EMBL" id="AP014809">
    <property type="protein sequence ID" value="BAU92081.1"/>
    <property type="molecule type" value="Genomic_DNA"/>
</dbReference>
<dbReference type="EC" id="1.1.99.14" evidence="6"/>
<keyword evidence="4 6" id="KW-0408">Iron</keyword>
<evidence type="ECO:0000256" key="2">
    <source>
        <dbReference type="ARBA" id="ARBA00022723"/>
    </source>
</evidence>
<keyword evidence="6" id="KW-0813">Transport</keyword>
<dbReference type="Proteomes" id="UP000218288">
    <property type="component" value="Chromosome"/>
</dbReference>
<dbReference type="PIRSF" id="PIRSF000139">
    <property type="entry name" value="Glc_ox_4Fe-4S"/>
    <property type="match status" value="1"/>
</dbReference>
<dbReference type="GO" id="GO:0046872">
    <property type="term" value="F:metal ion binding"/>
    <property type="evidence" value="ECO:0007669"/>
    <property type="project" value="UniProtKB-UniRule"/>
</dbReference>
<feature type="domain" description="4Fe-4S ferredoxin-type" evidence="7">
    <location>
        <begin position="66"/>
        <end position="96"/>
    </location>
</feature>
<dbReference type="InterPro" id="IPR017896">
    <property type="entry name" value="4Fe4S_Fe-S-bd"/>
</dbReference>
<dbReference type="InterPro" id="IPR012257">
    <property type="entry name" value="Glc_ox_4Fe-4S"/>
</dbReference>
<dbReference type="InterPro" id="IPR009051">
    <property type="entry name" value="Helical_ferredxn"/>
</dbReference>
<evidence type="ECO:0000259" key="7">
    <source>
        <dbReference type="PROSITE" id="PS51379"/>
    </source>
</evidence>
<keyword evidence="1 6" id="KW-0004">4Fe-4S</keyword>
<evidence type="ECO:0000256" key="1">
    <source>
        <dbReference type="ARBA" id="ARBA00022485"/>
    </source>
</evidence>
<dbReference type="Pfam" id="PF02754">
    <property type="entry name" value="CCG"/>
    <property type="match status" value="2"/>
</dbReference>
<comment type="function">
    <text evidence="6">Component of a complex that catalyzes the oxidation of glycolate to glyoxylate.</text>
</comment>
<proteinExistence type="predicted"/>
<dbReference type="FunFam" id="1.10.1060.10:FF:000012">
    <property type="entry name" value="Glycolate oxidase iron-sulfur subunit"/>
    <property type="match status" value="1"/>
</dbReference>
<dbReference type="OrthoDB" id="9765258at2"/>
<keyword evidence="5 6" id="KW-0411">Iron-sulfur</keyword>
<keyword evidence="2 6" id="KW-0479">Metal-binding</keyword>
<dbReference type="PANTHER" id="PTHR32479:SF17">
    <property type="entry name" value="GLYCOLATE OXIDASE IRON-SULFUR SUBUNIT"/>
    <property type="match status" value="1"/>
</dbReference>
<organism evidence="8 9">
    <name type="scientific">Methylorubrum populi</name>
    <dbReference type="NCBI Taxonomy" id="223967"/>
    <lineage>
        <taxon>Bacteria</taxon>
        <taxon>Pseudomonadati</taxon>
        <taxon>Pseudomonadota</taxon>
        <taxon>Alphaproteobacteria</taxon>
        <taxon>Hyphomicrobiales</taxon>
        <taxon>Methylobacteriaceae</taxon>
        <taxon>Methylorubrum</taxon>
    </lineage>
</organism>
<accession>A0A160PJ67</accession>
<comment type="catalytic activity">
    <reaction evidence="6">
        <text>glycolate + A = glyoxylate + AH2</text>
        <dbReference type="Rhea" id="RHEA:21264"/>
        <dbReference type="ChEBI" id="CHEBI:13193"/>
        <dbReference type="ChEBI" id="CHEBI:17499"/>
        <dbReference type="ChEBI" id="CHEBI:29805"/>
        <dbReference type="ChEBI" id="CHEBI:36655"/>
        <dbReference type="EC" id="1.1.99.14"/>
    </reaction>
</comment>
<evidence type="ECO:0000256" key="6">
    <source>
        <dbReference type="PIRNR" id="PIRNR000139"/>
    </source>
</evidence>
<keyword evidence="6" id="KW-0249">Electron transport</keyword>
<dbReference type="PROSITE" id="PS00198">
    <property type="entry name" value="4FE4S_FER_1"/>
    <property type="match status" value="1"/>
</dbReference>
<dbReference type="AlphaFoldDB" id="A0A160PJ67"/>
<dbReference type="InterPro" id="IPR004017">
    <property type="entry name" value="Cys_rich_dom"/>
</dbReference>
<gene>
    <name evidence="8" type="primary">glcF</name>
    <name evidence="8" type="ORF">MPPM_3476</name>
</gene>
<keyword evidence="3" id="KW-0677">Repeat</keyword>
<comment type="cofactor">
    <cofactor evidence="6">
        <name>[4Fe-4S] cluster</name>
        <dbReference type="ChEBI" id="CHEBI:49883"/>
    </cofactor>
    <text evidence="6">Binds 2 [4Fe-4S] clusters.</text>
</comment>
<evidence type="ECO:0000256" key="4">
    <source>
        <dbReference type="ARBA" id="ARBA00023004"/>
    </source>
</evidence>
<evidence type="ECO:0000313" key="9">
    <source>
        <dbReference type="Proteomes" id="UP000218288"/>
    </source>
</evidence>
<evidence type="ECO:0000313" key="8">
    <source>
        <dbReference type="EMBL" id="BAU92081.1"/>
    </source>
</evidence>
<dbReference type="SUPFAM" id="SSF54862">
    <property type="entry name" value="4Fe-4S ferredoxins"/>
    <property type="match status" value="1"/>
</dbReference>
<name>A0A160PJ67_9HYPH</name>
<dbReference type="RefSeq" id="WP_096486095.1">
    <property type="nucleotide sequence ID" value="NZ_AP014809.1"/>
</dbReference>
<reference evidence="8 9" key="1">
    <citation type="journal article" date="2016" name="Genome Announc.">
        <title>Complete Genome Sequence of Methylobacterium populi P-1M, Isolated from Pink-Pigmented Household Biofilm.</title>
        <authorList>
            <person name="Morohoshi T."/>
            <person name="Ikeda T."/>
        </authorList>
    </citation>
    <scope>NUCLEOTIDE SEQUENCE [LARGE SCALE GENOMIC DNA]</scope>
    <source>
        <strain evidence="8 9">P-1M</strain>
    </source>
</reference>
<feature type="domain" description="4Fe-4S ferredoxin-type" evidence="7">
    <location>
        <begin position="13"/>
        <end position="45"/>
    </location>
</feature>
<evidence type="ECO:0000256" key="3">
    <source>
        <dbReference type="ARBA" id="ARBA00022737"/>
    </source>
</evidence>
<dbReference type="GO" id="GO:0019154">
    <property type="term" value="F:glycolate dehydrogenase activity"/>
    <property type="evidence" value="ECO:0007669"/>
    <property type="project" value="UniProtKB-EC"/>
</dbReference>
<evidence type="ECO:0000256" key="5">
    <source>
        <dbReference type="ARBA" id="ARBA00023014"/>
    </source>
</evidence>
<dbReference type="Pfam" id="PF13183">
    <property type="entry name" value="Fer4_8"/>
    <property type="match status" value="1"/>
</dbReference>
<comment type="catalytic activity">
    <reaction evidence="6">
        <text>(R)-lactate + A = pyruvate + AH2</text>
        <dbReference type="Rhea" id="RHEA:15089"/>
        <dbReference type="ChEBI" id="CHEBI:13193"/>
        <dbReference type="ChEBI" id="CHEBI:15361"/>
        <dbReference type="ChEBI" id="CHEBI:16004"/>
        <dbReference type="ChEBI" id="CHEBI:17499"/>
    </reaction>
</comment>
<dbReference type="PROSITE" id="PS51379">
    <property type="entry name" value="4FE4S_FER_2"/>
    <property type="match status" value="2"/>
</dbReference>
<dbReference type="InterPro" id="IPR017900">
    <property type="entry name" value="4Fe4S_Fe_S_CS"/>
</dbReference>
<sequence length="465" mass="50467">MQTNFAPEQLADPAMAASEKILRTCVHCGFCTATCPTYLLLGDELDSPRGRIYLIKDMLEGGKPASREVVKHVDRCLSCLSCMTTCPSGVHYMHLVDHARTHIEKTYRRPFSDRALRALLALVLPYPNRFRLALLAAKVGAPFRPLVARLPRVGNRLAAMLDLAPAQLPNRNRTDRPGTFPADTSAQEISTLFQTGEDKAPAPRRGRVALLRGCAQSVLRPDFNEAAIRLLNRHGVEVVLPKGEGCCGALTHHMGREDSAHGHAKRTIDAWIAEMDGPGLDAIVVTASGCGTTIKDYGFMFRDDPAYAEKAARVSAIAKDVTEYMAEIGLLPPVEDTDLVVAYHSACSMQHGQAIRTEPKNLLKKAGFTVKDVPEGHICCGSAGTYNILQPEIAARLRDRKVANIERVKPDLIATGNIGCATQIGKGTDIPILHTVELLDWATGGPRPEALAHLPDRPAAARAYA</sequence>
<protein>
    <recommendedName>
        <fullName evidence="6">Glycolate oxidase iron-sulfur subunit</fullName>
        <ecNumber evidence="6">1.1.99.14</ecNumber>
    </recommendedName>
</protein>